<dbReference type="Proteomes" id="UP000887576">
    <property type="component" value="Unplaced"/>
</dbReference>
<organism evidence="1 2">
    <name type="scientific">Panagrolaimus sp. JU765</name>
    <dbReference type="NCBI Taxonomy" id="591449"/>
    <lineage>
        <taxon>Eukaryota</taxon>
        <taxon>Metazoa</taxon>
        <taxon>Ecdysozoa</taxon>
        <taxon>Nematoda</taxon>
        <taxon>Chromadorea</taxon>
        <taxon>Rhabditida</taxon>
        <taxon>Tylenchina</taxon>
        <taxon>Panagrolaimomorpha</taxon>
        <taxon>Panagrolaimoidea</taxon>
        <taxon>Panagrolaimidae</taxon>
        <taxon>Panagrolaimus</taxon>
    </lineage>
</organism>
<reference evidence="2" key="1">
    <citation type="submission" date="2022-11" db="UniProtKB">
        <authorList>
            <consortium name="WormBaseParasite"/>
        </authorList>
    </citation>
    <scope>IDENTIFICATION</scope>
</reference>
<name>A0AC34RFL0_9BILA</name>
<dbReference type="WBParaSite" id="JU765_v2.g6340.t1">
    <property type="protein sequence ID" value="JU765_v2.g6340.t1"/>
    <property type="gene ID" value="JU765_v2.g6340"/>
</dbReference>
<protein>
    <submittedName>
        <fullName evidence="2">Uncharacterized protein</fullName>
    </submittedName>
</protein>
<accession>A0AC34RFL0</accession>
<sequence>MFIDSHYISSAVLRYDVLKKCAKWNERCQLQKRNRMIDFNLNAMKTKAGSVLSMFHINTATLKIFSSTKPIISATKKYFEECYELG</sequence>
<evidence type="ECO:0000313" key="2">
    <source>
        <dbReference type="WBParaSite" id="JU765_v2.g6340.t1"/>
    </source>
</evidence>
<proteinExistence type="predicted"/>
<evidence type="ECO:0000313" key="1">
    <source>
        <dbReference type="Proteomes" id="UP000887576"/>
    </source>
</evidence>